<comment type="caution">
    <text evidence="1">The sequence shown here is derived from an EMBL/GenBank/DDBJ whole genome shotgun (WGS) entry which is preliminary data.</text>
</comment>
<reference evidence="2" key="1">
    <citation type="submission" date="2016-04" db="EMBL/GenBank/DDBJ databases">
        <authorList>
            <person name="Lyu Z."/>
            <person name="Lyu W."/>
        </authorList>
    </citation>
    <scope>NUCLEOTIDE SEQUENCE [LARGE SCALE GENOMIC DNA]</scope>
    <source>
        <strain evidence="2">C44</strain>
    </source>
</reference>
<dbReference type="STRING" id="152268.A6K24_21235"/>
<proteinExistence type="predicted"/>
<dbReference type="Proteomes" id="UP000078534">
    <property type="component" value="Unassembled WGS sequence"/>
</dbReference>
<organism evidence="1 2">
    <name type="scientific">Metabacillus litoralis</name>
    <dbReference type="NCBI Taxonomy" id="152268"/>
    <lineage>
        <taxon>Bacteria</taxon>
        <taxon>Bacillati</taxon>
        <taxon>Bacillota</taxon>
        <taxon>Bacilli</taxon>
        <taxon>Bacillales</taxon>
        <taxon>Bacillaceae</taxon>
        <taxon>Metabacillus</taxon>
    </lineage>
</organism>
<dbReference type="EMBL" id="LWSG01000011">
    <property type="protein sequence ID" value="OAS86987.1"/>
    <property type="molecule type" value="Genomic_DNA"/>
</dbReference>
<name>A0A179SYZ5_9BACI</name>
<sequence length="66" mass="7578">MRKKIISLIYFFLASITTFMYNRQCWSLTAMKQEVADTHGRFAMACVGKILAEKMSILKIGEKEGK</sequence>
<evidence type="ECO:0000313" key="1">
    <source>
        <dbReference type="EMBL" id="OAS86987.1"/>
    </source>
</evidence>
<dbReference type="AlphaFoldDB" id="A0A179SYZ5"/>
<protein>
    <submittedName>
        <fullName evidence="1">Uncharacterized protein</fullName>
    </submittedName>
</protein>
<gene>
    <name evidence="1" type="ORF">A6K24_21235</name>
</gene>
<accession>A0A179SYZ5</accession>
<keyword evidence="2" id="KW-1185">Reference proteome</keyword>
<evidence type="ECO:0000313" key="2">
    <source>
        <dbReference type="Proteomes" id="UP000078534"/>
    </source>
</evidence>